<protein>
    <submittedName>
        <fullName evidence="2 3">Uncharacterized protein</fullName>
    </submittedName>
</protein>
<dbReference type="EnsemblFungi" id="PTTG_28841-t43_1">
    <property type="protein sequence ID" value="PTTG_28841-t43_1-p1"/>
    <property type="gene ID" value="PTTG_28841"/>
</dbReference>
<reference evidence="3 4" key="3">
    <citation type="journal article" date="2017" name="G3 (Bethesda)">
        <title>Comparative analysis highlights variable genome content of wheat rusts and divergence of the mating loci.</title>
        <authorList>
            <person name="Cuomo C.A."/>
            <person name="Bakkeren G."/>
            <person name="Khalil H.B."/>
            <person name="Panwar V."/>
            <person name="Joly D."/>
            <person name="Linning R."/>
            <person name="Sakthikumar S."/>
            <person name="Song X."/>
            <person name="Adiconis X."/>
            <person name="Fan L."/>
            <person name="Goldberg J.M."/>
            <person name="Levin J.Z."/>
            <person name="Young S."/>
            <person name="Zeng Q."/>
            <person name="Anikster Y."/>
            <person name="Bruce M."/>
            <person name="Wang M."/>
            <person name="Yin C."/>
            <person name="McCallum B."/>
            <person name="Szabo L.J."/>
            <person name="Hulbert S."/>
            <person name="Chen X."/>
            <person name="Fellers J.P."/>
        </authorList>
    </citation>
    <scope>NUCLEOTIDE SEQUENCE</scope>
    <source>
        <strain evidence="4">Isolate 1-1 / race 1 (BBBD)</strain>
        <strain evidence="3">isolate 1-1 / race 1 (BBBD)</strain>
    </source>
</reference>
<feature type="compositionally biased region" description="Polar residues" evidence="1">
    <location>
        <begin position="141"/>
        <end position="150"/>
    </location>
</feature>
<dbReference type="Proteomes" id="UP000005240">
    <property type="component" value="Unassembled WGS sequence"/>
</dbReference>
<gene>
    <name evidence="2" type="ORF">PTTG_28841</name>
</gene>
<accession>A0A180G8N5</accession>
<dbReference type="VEuPathDB" id="FungiDB:PTTG_28841"/>
<evidence type="ECO:0000313" key="2">
    <source>
        <dbReference type="EMBL" id="OAV89011.1"/>
    </source>
</evidence>
<name>A0A180G8N5_PUCT1</name>
<reference evidence="2" key="2">
    <citation type="submission" date="2016-05" db="EMBL/GenBank/DDBJ databases">
        <title>Comparative analysis highlights variable genome content of wheat rusts and divergence of the mating loci.</title>
        <authorList>
            <person name="Cuomo C.A."/>
            <person name="Bakkeren G."/>
            <person name="Szabo L."/>
            <person name="Khalil H."/>
            <person name="Joly D."/>
            <person name="Goldberg J."/>
            <person name="Young S."/>
            <person name="Zeng Q."/>
            <person name="Fellers J."/>
        </authorList>
    </citation>
    <scope>NUCLEOTIDE SEQUENCE [LARGE SCALE GENOMIC DNA]</scope>
    <source>
        <strain evidence="2">1-1 BBBD Race 1</strain>
    </source>
</reference>
<reference evidence="3" key="4">
    <citation type="submission" date="2025-05" db="UniProtKB">
        <authorList>
            <consortium name="EnsemblFungi"/>
        </authorList>
    </citation>
    <scope>IDENTIFICATION</scope>
    <source>
        <strain evidence="3">isolate 1-1 / race 1 (BBBD)</strain>
    </source>
</reference>
<sequence length="195" mass="21027">MFSIPNSEESMDGHDAHKANPSLTQHKPRCSRGQVANPTTFESRGKICLSKGSLSTACPACCTSGVRHRLRSPDSGAGNPDSPTAAWALEKQAIGCAVPRTSVVAPVGPGNCLFCIWMYRDWGELSDNTSLRPGMSPAFSLRNSQTGMQSRNDRGQLKSRPARSGPWTDSQHGYHRLQSRRLGAISSHQSGLLGH</sequence>
<evidence type="ECO:0000256" key="1">
    <source>
        <dbReference type="SAM" id="MobiDB-lite"/>
    </source>
</evidence>
<reference evidence="2" key="1">
    <citation type="submission" date="2009-11" db="EMBL/GenBank/DDBJ databases">
        <authorList>
            <consortium name="The Broad Institute Genome Sequencing Platform"/>
            <person name="Ward D."/>
            <person name="Feldgarden M."/>
            <person name="Earl A."/>
            <person name="Young S.K."/>
            <person name="Zeng Q."/>
            <person name="Koehrsen M."/>
            <person name="Alvarado L."/>
            <person name="Berlin A."/>
            <person name="Bochicchio J."/>
            <person name="Borenstein D."/>
            <person name="Chapman S.B."/>
            <person name="Chen Z."/>
            <person name="Engels R."/>
            <person name="Freedman E."/>
            <person name="Gellesch M."/>
            <person name="Goldberg J."/>
            <person name="Griggs A."/>
            <person name="Gujja S."/>
            <person name="Heilman E."/>
            <person name="Heiman D."/>
            <person name="Hepburn T."/>
            <person name="Howarth C."/>
            <person name="Jen D."/>
            <person name="Larson L."/>
            <person name="Lewis B."/>
            <person name="Mehta T."/>
            <person name="Park D."/>
            <person name="Pearson M."/>
            <person name="Roberts A."/>
            <person name="Saif S."/>
            <person name="Shea T."/>
            <person name="Shenoy N."/>
            <person name="Sisk P."/>
            <person name="Stolte C."/>
            <person name="Sykes S."/>
            <person name="Thomson T."/>
            <person name="Walk T."/>
            <person name="White J."/>
            <person name="Yandava C."/>
            <person name="Izard J."/>
            <person name="Baranova O.V."/>
            <person name="Blanton J.M."/>
            <person name="Tanner A.C."/>
            <person name="Dewhirst F.E."/>
            <person name="Haas B."/>
            <person name="Nusbaum C."/>
            <person name="Birren B."/>
        </authorList>
    </citation>
    <scope>NUCLEOTIDE SEQUENCE [LARGE SCALE GENOMIC DNA]</scope>
    <source>
        <strain evidence="2">1-1 BBBD Race 1</strain>
    </source>
</reference>
<dbReference type="AlphaFoldDB" id="A0A180G8N5"/>
<evidence type="ECO:0000313" key="3">
    <source>
        <dbReference type="EnsemblFungi" id="PTTG_28841-t43_1-p1"/>
    </source>
</evidence>
<keyword evidence="4" id="KW-1185">Reference proteome</keyword>
<evidence type="ECO:0000313" key="4">
    <source>
        <dbReference type="Proteomes" id="UP000005240"/>
    </source>
</evidence>
<organism evidence="2">
    <name type="scientific">Puccinia triticina (isolate 1-1 / race 1 (BBBD))</name>
    <name type="common">Brown leaf rust fungus</name>
    <dbReference type="NCBI Taxonomy" id="630390"/>
    <lineage>
        <taxon>Eukaryota</taxon>
        <taxon>Fungi</taxon>
        <taxon>Dikarya</taxon>
        <taxon>Basidiomycota</taxon>
        <taxon>Pucciniomycotina</taxon>
        <taxon>Pucciniomycetes</taxon>
        <taxon>Pucciniales</taxon>
        <taxon>Pucciniaceae</taxon>
        <taxon>Puccinia</taxon>
    </lineage>
</organism>
<feature type="region of interest" description="Disordered" evidence="1">
    <location>
        <begin position="1"/>
        <end position="36"/>
    </location>
</feature>
<feature type="region of interest" description="Disordered" evidence="1">
    <location>
        <begin position="136"/>
        <end position="173"/>
    </location>
</feature>
<dbReference type="EMBL" id="ADAS02000144">
    <property type="protein sequence ID" value="OAV89011.1"/>
    <property type="molecule type" value="Genomic_DNA"/>
</dbReference>
<proteinExistence type="predicted"/>